<evidence type="ECO:0000256" key="7">
    <source>
        <dbReference type="SAM" id="Phobius"/>
    </source>
</evidence>
<gene>
    <name evidence="8" type="ORF">HUK82_00435</name>
</gene>
<evidence type="ECO:0000256" key="3">
    <source>
        <dbReference type="ARBA" id="ARBA00022519"/>
    </source>
</evidence>
<dbReference type="PANTHER" id="PTHR30462">
    <property type="entry name" value="INTERMEMBRANE TRANSPORT PROTEIN PQIB-RELATED"/>
    <property type="match status" value="1"/>
</dbReference>
<feature type="transmembrane region" description="Helical" evidence="7">
    <location>
        <begin position="77"/>
        <end position="100"/>
    </location>
</feature>
<feature type="transmembrane region" description="Helical" evidence="7">
    <location>
        <begin position="297"/>
        <end position="314"/>
    </location>
</feature>
<dbReference type="Proteomes" id="UP000585665">
    <property type="component" value="Unassembled WGS sequence"/>
</dbReference>
<feature type="transmembrane region" description="Helical" evidence="7">
    <location>
        <begin position="128"/>
        <end position="152"/>
    </location>
</feature>
<evidence type="ECO:0000256" key="6">
    <source>
        <dbReference type="ARBA" id="ARBA00023136"/>
    </source>
</evidence>
<keyword evidence="3" id="KW-0997">Cell inner membrane</keyword>
<evidence type="ECO:0000256" key="2">
    <source>
        <dbReference type="ARBA" id="ARBA00022475"/>
    </source>
</evidence>
<organism evidence="8 9">
    <name type="scientific">Ameyamaea chiangmaiensis</name>
    <dbReference type="NCBI Taxonomy" id="442969"/>
    <lineage>
        <taxon>Bacteria</taxon>
        <taxon>Pseudomonadati</taxon>
        <taxon>Pseudomonadota</taxon>
        <taxon>Alphaproteobacteria</taxon>
        <taxon>Acetobacterales</taxon>
        <taxon>Acetobacteraceae</taxon>
        <taxon>Ameyamaea</taxon>
    </lineage>
</organism>
<keyword evidence="5 7" id="KW-1133">Transmembrane helix</keyword>
<feature type="transmembrane region" description="Helical" evidence="7">
    <location>
        <begin position="394"/>
        <end position="413"/>
    </location>
</feature>
<keyword evidence="9" id="KW-1185">Reference proteome</keyword>
<dbReference type="Pfam" id="PF04403">
    <property type="entry name" value="PqiA"/>
    <property type="match status" value="2"/>
</dbReference>
<evidence type="ECO:0000256" key="5">
    <source>
        <dbReference type="ARBA" id="ARBA00022989"/>
    </source>
</evidence>
<dbReference type="PANTHER" id="PTHR30462:SF3">
    <property type="entry name" value="INTERMEMBRANE TRANSPORT PROTEIN PQIA"/>
    <property type="match status" value="1"/>
</dbReference>
<evidence type="ECO:0000256" key="4">
    <source>
        <dbReference type="ARBA" id="ARBA00022692"/>
    </source>
</evidence>
<name>A0A850PAT9_9PROT</name>
<reference evidence="8 9" key="1">
    <citation type="submission" date="2020-06" db="EMBL/GenBank/DDBJ databases">
        <title>Description of novel acetic acid bacteria.</title>
        <authorList>
            <person name="Sombolestani A."/>
        </authorList>
    </citation>
    <scope>NUCLEOTIDE SEQUENCE [LARGE SCALE GENOMIC DNA]</scope>
    <source>
        <strain evidence="8 9">LMG 27010</strain>
    </source>
</reference>
<keyword evidence="4 7" id="KW-0812">Transmembrane</keyword>
<dbReference type="GO" id="GO:0005886">
    <property type="term" value="C:plasma membrane"/>
    <property type="evidence" value="ECO:0007669"/>
    <property type="project" value="UniProtKB-SubCell"/>
</dbReference>
<dbReference type="EMBL" id="JABXXR010000001">
    <property type="protein sequence ID" value="NVN39032.1"/>
    <property type="molecule type" value="Genomic_DNA"/>
</dbReference>
<dbReference type="AlphaFoldDB" id="A0A850PAT9"/>
<dbReference type="InterPro" id="IPR051800">
    <property type="entry name" value="PqiA-PqiB_transport"/>
</dbReference>
<keyword evidence="6 7" id="KW-0472">Membrane</keyword>
<evidence type="ECO:0000313" key="8">
    <source>
        <dbReference type="EMBL" id="NVN39032.1"/>
    </source>
</evidence>
<comment type="subcellular location">
    <subcellularLocation>
        <location evidence="1">Cell inner membrane</location>
    </subcellularLocation>
</comment>
<accession>A0A850PAT9</accession>
<proteinExistence type="predicted"/>
<feature type="transmembrane region" description="Helical" evidence="7">
    <location>
        <begin position="425"/>
        <end position="444"/>
    </location>
</feature>
<evidence type="ECO:0000313" key="9">
    <source>
        <dbReference type="Proteomes" id="UP000585665"/>
    </source>
</evidence>
<sequence>MRSIIRSMSSRAFHSFLRFAVRMAAVPPTASMRVVEGLMECPCCGHLVEIEEIAPGFVLACERCGQVLVRRRRTSPLATPAAFCISSAAIYLALLTSSLMTLDVYGRERRVSLFSGPLELIHEGWGEIGVLVALATVVLPGVVIACLGAILYAARRRSLPAWAPILLIWYERLRPWSMVEVYVLGVFVAYTKLVDMAHVDVDAGVYLVGALMVTMAATDSTLDTERIWQHRRLRDLPCGSITASSIRRGGLYPVGRLAACTSCGTLGEFQVEVPESAALGSCPRCASTIRNRKADSLSRTTALLITALICYLPANIMPVMTFNKIGQGGGHTILEGVVELWQGDMIPLALLVFFASIVVPVFKIVSLAVMVFTTWRGSAWALAGRSRLYRFVDIIGRWSMIDVFMISILVAVVRFNALANIEANGGVVCFAAVVVLTIFAAYTFDPRSMWDAAGQNGPERSRDLTRARQTLRLGPADGADGDGMETVSR</sequence>
<evidence type="ECO:0000256" key="1">
    <source>
        <dbReference type="ARBA" id="ARBA00004533"/>
    </source>
</evidence>
<feature type="transmembrane region" description="Helical" evidence="7">
    <location>
        <begin position="348"/>
        <end position="373"/>
    </location>
</feature>
<dbReference type="InterPro" id="IPR007498">
    <property type="entry name" value="PqiA-like"/>
</dbReference>
<protein>
    <submittedName>
        <fullName evidence="8">Paraquat-inducible protein A</fullName>
    </submittedName>
</protein>
<keyword evidence="2" id="KW-1003">Cell membrane</keyword>
<comment type="caution">
    <text evidence="8">The sequence shown here is derived from an EMBL/GenBank/DDBJ whole genome shotgun (WGS) entry which is preliminary data.</text>
</comment>